<protein>
    <submittedName>
        <fullName evidence="7">HTTM domain-containing protein</fullName>
    </submittedName>
</protein>
<name>A0A9Q7E9N4_MYROD</name>
<feature type="transmembrane region" description="Helical" evidence="5">
    <location>
        <begin position="211"/>
        <end position="232"/>
    </location>
</feature>
<evidence type="ECO:0000313" key="8">
    <source>
        <dbReference type="Proteomes" id="UP000596202"/>
    </source>
</evidence>
<gene>
    <name evidence="7" type="ORF">I6I88_04590</name>
</gene>
<evidence type="ECO:0000313" key="7">
    <source>
        <dbReference type="EMBL" id="QQU01038.1"/>
    </source>
</evidence>
<evidence type="ECO:0000256" key="5">
    <source>
        <dbReference type="SAM" id="Phobius"/>
    </source>
</evidence>
<evidence type="ECO:0000256" key="3">
    <source>
        <dbReference type="ARBA" id="ARBA00022989"/>
    </source>
</evidence>
<dbReference type="GeneID" id="93526916"/>
<dbReference type="OrthoDB" id="1496138at2"/>
<feature type="transmembrane region" description="Helical" evidence="5">
    <location>
        <begin position="67"/>
        <end position="86"/>
    </location>
</feature>
<evidence type="ECO:0000256" key="2">
    <source>
        <dbReference type="ARBA" id="ARBA00022692"/>
    </source>
</evidence>
<dbReference type="GO" id="GO:0012505">
    <property type="term" value="C:endomembrane system"/>
    <property type="evidence" value="ECO:0007669"/>
    <property type="project" value="UniProtKB-SubCell"/>
</dbReference>
<feature type="transmembrane region" description="Helical" evidence="5">
    <location>
        <begin position="115"/>
        <end position="132"/>
    </location>
</feature>
<dbReference type="EMBL" id="CP068108">
    <property type="protein sequence ID" value="QQU01038.1"/>
    <property type="molecule type" value="Genomic_DNA"/>
</dbReference>
<dbReference type="InterPro" id="IPR052964">
    <property type="entry name" value="Sporulation_signal_mat"/>
</dbReference>
<feature type="transmembrane region" description="Helical" evidence="5">
    <location>
        <begin position="239"/>
        <end position="257"/>
    </location>
</feature>
<dbReference type="Pfam" id="PF05090">
    <property type="entry name" value="HTTM"/>
    <property type="match status" value="1"/>
</dbReference>
<dbReference type="RefSeq" id="WP_002991240.1">
    <property type="nucleotide sequence ID" value="NZ_CP068108.1"/>
</dbReference>
<keyword evidence="4 5" id="KW-0472">Membrane</keyword>
<evidence type="ECO:0000256" key="1">
    <source>
        <dbReference type="ARBA" id="ARBA00004127"/>
    </source>
</evidence>
<comment type="subcellular location">
    <subcellularLocation>
        <location evidence="1">Endomembrane system</location>
        <topology evidence="1">Multi-pass membrane protein</topology>
    </subcellularLocation>
</comment>
<feature type="domain" description="HTTM-like" evidence="6">
    <location>
        <begin position="3"/>
        <end position="276"/>
    </location>
</feature>
<evidence type="ECO:0000256" key="4">
    <source>
        <dbReference type="ARBA" id="ARBA00023136"/>
    </source>
</evidence>
<dbReference type="PANTHER" id="PTHR39535">
    <property type="entry name" value="SPORULATION-DELAYING PROTEIN SDPB"/>
    <property type="match status" value="1"/>
</dbReference>
<dbReference type="Proteomes" id="UP000596202">
    <property type="component" value="Chromosome"/>
</dbReference>
<dbReference type="InterPro" id="IPR011020">
    <property type="entry name" value="HTTM-like"/>
</dbReference>
<dbReference type="AlphaFoldDB" id="A0A9Q7E9N4"/>
<keyword evidence="2 5" id="KW-0812">Transmembrane</keyword>
<sequence length="290" mass="33746">MEHRTTGITLLRILIGLSLMKDFIAYYTHRNFIFDNNGIVSYETYQDLVQYYNLQLLNIDFNQPSHVFIFCLLGFLCSLTFTLGILPRISAILLFFLLFIFKFRNIYLLDGGDNIITALLPFFFFISSKSLCTPYTKIVEKIGIESNYYLKKLTAVAIFGIMIQICIVYFFAGLHKLQGKVWLDGTALYYILNTSDFSAYAVNDYITQFPILVYALTWSTIVFQLLFPVFIWFNSTRKIVLLIGILLHLGILVFMRIDNFSFIMLACYAVFFTDQEYDALQLKTNLYLKI</sequence>
<dbReference type="InterPro" id="IPR053934">
    <property type="entry name" value="HTTM_dom"/>
</dbReference>
<evidence type="ECO:0000259" key="6">
    <source>
        <dbReference type="SMART" id="SM00752"/>
    </source>
</evidence>
<keyword evidence="3 5" id="KW-1133">Transmembrane helix</keyword>
<feature type="transmembrane region" description="Helical" evidence="5">
    <location>
        <begin position="153"/>
        <end position="172"/>
    </location>
</feature>
<dbReference type="PANTHER" id="PTHR39535:SF2">
    <property type="entry name" value="HTTM DOMAIN-CONTAINING PROTEIN"/>
    <property type="match status" value="1"/>
</dbReference>
<accession>A0A9Q7E9N4</accession>
<proteinExistence type="predicted"/>
<reference evidence="7 8" key="1">
    <citation type="submission" date="2021-01" db="EMBL/GenBank/DDBJ databases">
        <title>FDA dAtabase for Regulatory Grade micrObial Sequences (FDA-ARGOS): Supporting development and validation of Infectious Disease Dx tests.</title>
        <authorList>
            <person name="Sproer C."/>
            <person name="Gronow S."/>
            <person name="Severitt S."/>
            <person name="Schroder I."/>
            <person name="Tallon L."/>
            <person name="Sadzewicz L."/>
            <person name="Zhao X."/>
            <person name="Boylan J."/>
            <person name="Ott S."/>
            <person name="Bowen H."/>
            <person name="Vavikolanu K."/>
            <person name="Mehta A."/>
            <person name="Aluvathingal J."/>
            <person name="Nadendla S."/>
            <person name="Lowell S."/>
            <person name="Myers T."/>
            <person name="Yan Y."/>
            <person name="Sichtig H."/>
        </authorList>
    </citation>
    <scope>NUCLEOTIDE SEQUENCE [LARGE SCALE GENOMIC DNA]</scope>
    <source>
        <strain evidence="7 8">FDAARGOS_1131</strain>
    </source>
</reference>
<dbReference type="SMART" id="SM00752">
    <property type="entry name" value="HTTM"/>
    <property type="match status" value="1"/>
</dbReference>
<organism evidence="7 8">
    <name type="scientific">Myroides odoratus</name>
    <name type="common">Flavobacterium odoratum</name>
    <dbReference type="NCBI Taxonomy" id="256"/>
    <lineage>
        <taxon>Bacteria</taxon>
        <taxon>Pseudomonadati</taxon>
        <taxon>Bacteroidota</taxon>
        <taxon>Flavobacteriia</taxon>
        <taxon>Flavobacteriales</taxon>
        <taxon>Flavobacteriaceae</taxon>
        <taxon>Myroides</taxon>
    </lineage>
</organism>